<gene>
    <name evidence="1" type="ORF">BC739_000691</name>
</gene>
<evidence type="ECO:0000313" key="1">
    <source>
        <dbReference type="EMBL" id="MBA8923494.1"/>
    </source>
</evidence>
<keyword evidence="2" id="KW-1185">Reference proteome</keyword>
<sequence>MDINHLDQSTKDDLKQRNLFLRQRGTPTVVEIRVADGSPSGFLIGWVEQVEDPLIPGTLAWRDHARRATLQAGYWRGRVDAPYDGSEGIEAESIEQAISEILDRASYGDVPAAHERASGRVETYTATIGEEQAEWLADCEEPKGMTHRGGGRIELTNIAVAYLRGSPRNTPYVDANNQFYLDRWENPYQLTRKRV</sequence>
<reference evidence="1 2" key="1">
    <citation type="submission" date="2020-08" db="EMBL/GenBank/DDBJ databases">
        <title>Genomic Encyclopedia of Archaeal and Bacterial Type Strains, Phase II (KMG-II): from individual species to whole genera.</title>
        <authorList>
            <person name="Goeker M."/>
        </authorList>
    </citation>
    <scope>NUCLEOTIDE SEQUENCE [LARGE SCALE GENOMIC DNA]</scope>
    <source>
        <strain evidence="1 2">DSM 43850</strain>
    </source>
</reference>
<protein>
    <recommendedName>
        <fullName evidence="3">Large polyvalent protein associated domain-containing protein</fullName>
    </recommendedName>
</protein>
<accession>A0ABR6B9F3</accession>
<proteinExistence type="predicted"/>
<comment type="caution">
    <text evidence="1">The sequence shown here is derived from an EMBL/GenBank/DDBJ whole genome shotgun (WGS) entry which is preliminary data.</text>
</comment>
<name>A0ABR6B9F3_9PSEU</name>
<dbReference type="EMBL" id="JACJID010000001">
    <property type="protein sequence ID" value="MBA8923494.1"/>
    <property type="molecule type" value="Genomic_DNA"/>
</dbReference>
<dbReference type="RefSeq" id="WP_025358895.1">
    <property type="nucleotide sequence ID" value="NZ_BAAABQ010000041.1"/>
</dbReference>
<organism evidence="1 2">
    <name type="scientific">Kutzneria viridogrisea</name>
    <dbReference type="NCBI Taxonomy" id="47990"/>
    <lineage>
        <taxon>Bacteria</taxon>
        <taxon>Bacillati</taxon>
        <taxon>Actinomycetota</taxon>
        <taxon>Actinomycetes</taxon>
        <taxon>Pseudonocardiales</taxon>
        <taxon>Pseudonocardiaceae</taxon>
        <taxon>Kutzneria</taxon>
    </lineage>
</organism>
<evidence type="ECO:0000313" key="2">
    <source>
        <dbReference type="Proteomes" id="UP000517916"/>
    </source>
</evidence>
<dbReference type="Proteomes" id="UP000517916">
    <property type="component" value="Unassembled WGS sequence"/>
</dbReference>
<evidence type="ECO:0008006" key="3">
    <source>
        <dbReference type="Google" id="ProtNLM"/>
    </source>
</evidence>